<dbReference type="EMBL" id="PEIK01000004">
    <property type="protein sequence ID" value="PIH04903.1"/>
    <property type="molecule type" value="Genomic_DNA"/>
</dbReference>
<dbReference type="RefSeq" id="WP_071647788.1">
    <property type="nucleotide sequence ID" value="NZ_PEIK01000004.1"/>
</dbReference>
<dbReference type="NCBIfam" id="TIGR04333">
    <property type="entry name" value="Clo7Bot_mod_Cys"/>
    <property type="match status" value="1"/>
</dbReference>
<evidence type="ECO:0000313" key="2">
    <source>
        <dbReference type="Proteomes" id="UP000231322"/>
    </source>
</evidence>
<evidence type="ECO:0000313" key="1">
    <source>
        <dbReference type="EMBL" id="PIH04903.1"/>
    </source>
</evidence>
<organism evidence="1 2">
    <name type="scientific">Clostridium combesii</name>
    <dbReference type="NCBI Taxonomy" id="39481"/>
    <lineage>
        <taxon>Bacteria</taxon>
        <taxon>Bacillati</taxon>
        <taxon>Bacillota</taxon>
        <taxon>Clostridia</taxon>
        <taxon>Eubacteriales</taxon>
        <taxon>Clostridiaceae</taxon>
        <taxon>Clostridium</taxon>
    </lineage>
</organism>
<dbReference type="GeneID" id="300110510"/>
<dbReference type="InterPro" id="IPR027601">
    <property type="entry name" value="Clo7Bot_mod_Cys"/>
</dbReference>
<proteinExistence type="predicted"/>
<name>A0A2G7HIH2_9CLOT</name>
<dbReference type="Proteomes" id="UP000231322">
    <property type="component" value="Unassembled WGS sequence"/>
</dbReference>
<gene>
    <name evidence="1" type="ORF">CS538_06945</name>
</gene>
<comment type="caution">
    <text evidence="1">The sequence shown here is derived from an EMBL/GenBank/DDBJ whole genome shotgun (WGS) entry which is preliminary data.</text>
</comment>
<dbReference type="AlphaFoldDB" id="A0A2G7HIH2"/>
<reference evidence="1 2" key="1">
    <citation type="submission" date="2017-10" db="EMBL/GenBank/DDBJ databases">
        <title>Reclassification of Eubacterium combesii and discrepancies in the nomenclature of botulinum neurotoxin producing clostridia. Request for an Opinion.</title>
        <authorList>
            <person name="Dobritsa A.P."/>
            <person name="Kutumbaka K.K."/>
            <person name="Samadpour M."/>
        </authorList>
    </citation>
    <scope>NUCLEOTIDE SEQUENCE [LARGE SCALE GENOMIC DNA]</scope>
    <source>
        <strain evidence="1 2">DSM 20696</strain>
    </source>
</reference>
<protein>
    <submittedName>
        <fullName evidence="1">Clo7bot family Cys-rich peptide</fullName>
    </submittedName>
</protein>
<sequence length="35" mass="4088">MKFIVKPKSFRIGLCYCDQCDYCSLKCNSRCGIYT</sequence>
<keyword evidence="2" id="KW-1185">Reference proteome</keyword>
<accession>A0A2G7HIH2</accession>